<proteinExistence type="predicted"/>
<evidence type="ECO:0008006" key="3">
    <source>
        <dbReference type="Google" id="ProtNLM"/>
    </source>
</evidence>
<gene>
    <name evidence="1" type="ORF">ACFQRF_12110</name>
</gene>
<reference evidence="2" key="1">
    <citation type="journal article" date="2019" name="Int. J. Syst. Evol. Microbiol.">
        <title>The Global Catalogue of Microorganisms (GCM) 10K type strain sequencing project: providing services to taxonomists for standard genome sequencing and annotation.</title>
        <authorList>
            <consortium name="The Broad Institute Genomics Platform"/>
            <consortium name="The Broad Institute Genome Sequencing Center for Infectious Disease"/>
            <person name="Wu L."/>
            <person name="Ma J."/>
        </authorList>
    </citation>
    <scope>NUCLEOTIDE SEQUENCE [LARGE SCALE GENOMIC DNA]</scope>
    <source>
        <strain evidence="2">CGMCC 4.7382</strain>
    </source>
</reference>
<name>A0ABW2KEQ5_9ACTN</name>
<dbReference type="EMBL" id="JBHTBH010000005">
    <property type="protein sequence ID" value="MFC7328486.1"/>
    <property type="molecule type" value="Genomic_DNA"/>
</dbReference>
<comment type="caution">
    <text evidence="1">The sequence shown here is derived from an EMBL/GenBank/DDBJ whole genome shotgun (WGS) entry which is preliminary data.</text>
</comment>
<evidence type="ECO:0000313" key="2">
    <source>
        <dbReference type="Proteomes" id="UP001596540"/>
    </source>
</evidence>
<sequence length="187" mass="19904">MPARPPDAAHRPYPGHRRYRYVGPEELRAAVRPGAAGRAIRTAGDLDGWAAERTAELAEPVTFVVDPQGTLRVAPRRSEHVACAGGGQVLSAGEMRFARVAGRWTVAEVSNQSTGYCPDPASWPAVAAALDRAGIGRPAGFTHVVVFRRCAECQERAIVHDGDFVCVFCGGALPVAWNVDPEPPDGP</sequence>
<organism evidence="1 2">
    <name type="scientific">Marinactinospora rubrisoli</name>
    <dbReference type="NCBI Taxonomy" id="2715399"/>
    <lineage>
        <taxon>Bacteria</taxon>
        <taxon>Bacillati</taxon>
        <taxon>Actinomycetota</taxon>
        <taxon>Actinomycetes</taxon>
        <taxon>Streptosporangiales</taxon>
        <taxon>Nocardiopsidaceae</taxon>
        <taxon>Marinactinospora</taxon>
    </lineage>
</organism>
<dbReference type="RefSeq" id="WP_379871144.1">
    <property type="nucleotide sequence ID" value="NZ_JBHTBH010000005.1"/>
</dbReference>
<protein>
    <recommendedName>
        <fullName evidence="3">Zinc ribbon domain-containing protein</fullName>
    </recommendedName>
</protein>
<dbReference type="Proteomes" id="UP001596540">
    <property type="component" value="Unassembled WGS sequence"/>
</dbReference>
<evidence type="ECO:0000313" key="1">
    <source>
        <dbReference type="EMBL" id="MFC7328486.1"/>
    </source>
</evidence>
<accession>A0ABW2KEQ5</accession>
<keyword evidence="2" id="KW-1185">Reference proteome</keyword>